<dbReference type="Proteomes" id="UP001412067">
    <property type="component" value="Unassembled WGS sequence"/>
</dbReference>
<organism evidence="9 10">
    <name type="scientific">Platanthera guangdongensis</name>
    <dbReference type="NCBI Taxonomy" id="2320717"/>
    <lineage>
        <taxon>Eukaryota</taxon>
        <taxon>Viridiplantae</taxon>
        <taxon>Streptophyta</taxon>
        <taxon>Embryophyta</taxon>
        <taxon>Tracheophyta</taxon>
        <taxon>Spermatophyta</taxon>
        <taxon>Magnoliopsida</taxon>
        <taxon>Liliopsida</taxon>
        <taxon>Asparagales</taxon>
        <taxon>Orchidaceae</taxon>
        <taxon>Orchidoideae</taxon>
        <taxon>Orchideae</taxon>
        <taxon>Orchidinae</taxon>
        <taxon>Platanthera</taxon>
    </lineage>
</organism>
<evidence type="ECO:0000256" key="7">
    <source>
        <dbReference type="ARBA" id="ARBA00022833"/>
    </source>
</evidence>
<comment type="catalytic activity">
    <reaction evidence="1">
        <text>S-ubiquitinyl-[E2 ubiquitin-conjugating enzyme]-L-cysteine + [acceptor protein]-L-lysine = [E2 ubiquitin-conjugating enzyme]-L-cysteine + N(6)-ubiquitinyl-[acceptor protein]-L-lysine.</text>
        <dbReference type="EC" id="2.3.2.27"/>
    </reaction>
</comment>
<keyword evidence="5" id="KW-0863">Zinc-finger</keyword>
<proteinExistence type="predicted"/>
<evidence type="ECO:0000256" key="4">
    <source>
        <dbReference type="ARBA" id="ARBA00022723"/>
    </source>
</evidence>
<sequence>MPKRLHAVLEPFWDSNPATVTSCKQEFNIQYILEWCQRSSPCLICWQPISLKDPISQELLGLWSGTASQSRSQFLVFSTHPNTSSLLGGENEPVSTIAFGQPGSSTTKDPIQQQSSLTLNDAST</sequence>
<dbReference type="EC" id="2.3.2.27" evidence="2"/>
<name>A0ABR2M3F4_9ASPA</name>
<evidence type="ECO:0000256" key="6">
    <source>
        <dbReference type="ARBA" id="ARBA00022786"/>
    </source>
</evidence>
<evidence type="ECO:0000256" key="1">
    <source>
        <dbReference type="ARBA" id="ARBA00000900"/>
    </source>
</evidence>
<protein>
    <recommendedName>
        <fullName evidence="2">RING-type E3 ubiquitin transferase</fullName>
        <ecNumber evidence="2">2.3.2.27</ecNumber>
    </recommendedName>
</protein>
<evidence type="ECO:0000256" key="8">
    <source>
        <dbReference type="SAM" id="MobiDB-lite"/>
    </source>
</evidence>
<evidence type="ECO:0000256" key="5">
    <source>
        <dbReference type="ARBA" id="ARBA00022771"/>
    </source>
</evidence>
<keyword evidence="3" id="KW-0808">Transferase</keyword>
<keyword evidence="6" id="KW-0833">Ubl conjugation pathway</keyword>
<evidence type="ECO:0000313" key="9">
    <source>
        <dbReference type="EMBL" id="KAK8958447.1"/>
    </source>
</evidence>
<feature type="compositionally biased region" description="Polar residues" evidence="8">
    <location>
        <begin position="102"/>
        <end position="124"/>
    </location>
</feature>
<gene>
    <name evidence="9" type="primary">RHF2A</name>
    <name evidence="9" type="ORF">KSP40_PGU008607</name>
</gene>
<comment type="caution">
    <text evidence="9">The sequence shown here is derived from an EMBL/GenBank/DDBJ whole genome shotgun (WGS) entry which is preliminary data.</text>
</comment>
<dbReference type="PANTHER" id="PTHR46463:SF27">
    <property type="entry name" value="OS03G0788800 PROTEIN"/>
    <property type="match status" value="1"/>
</dbReference>
<keyword evidence="10" id="KW-1185">Reference proteome</keyword>
<feature type="region of interest" description="Disordered" evidence="8">
    <location>
        <begin position="84"/>
        <end position="124"/>
    </location>
</feature>
<keyword evidence="4" id="KW-0479">Metal-binding</keyword>
<reference evidence="9 10" key="1">
    <citation type="journal article" date="2022" name="Nat. Plants">
        <title>Genomes of leafy and leafless Platanthera orchids illuminate the evolution of mycoheterotrophy.</title>
        <authorList>
            <person name="Li M.H."/>
            <person name="Liu K.W."/>
            <person name="Li Z."/>
            <person name="Lu H.C."/>
            <person name="Ye Q.L."/>
            <person name="Zhang D."/>
            <person name="Wang J.Y."/>
            <person name="Li Y.F."/>
            <person name="Zhong Z.M."/>
            <person name="Liu X."/>
            <person name="Yu X."/>
            <person name="Liu D.K."/>
            <person name="Tu X.D."/>
            <person name="Liu B."/>
            <person name="Hao Y."/>
            <person name="Liao X.Y."/>
            <person name="Jiang Y.T."/>
            <person name="Sun W.H."/>
            <person name="Chen J."/>
            <person name="Chen Y.Q."/>
            <person name="Ai Y."/>
            <person name="Zhai J.W."/>
            <person name="Wu S.S."/>
            <person name="Zhou Z."/>
            <person name="Hsiao Y.Y."/>
            <person name="Wu W.L."/>
            <person name="Chen Y.Y."/>
            <person name="Lin Y.F."/>
            <person name="Hsu J.L."/>
            <person name="Li C.Y."/>
            <person name="Wang Z.W."/>
            <person name="Zhao X."/>
            <person name="Zhong W.Y."/>
            <person name="Ma X.K."/>
            <person name="Ma L."/>
            <person name="Huang J."/>
            <person name="Chen G.Z."/>
            <person name="Huang M.Z."/>
            <person name="Huang L."/>
            <person name="Peng D.H."/>
            <person name="Luo Y.B."/>
            <person name="Zou S.Q."/>
            <person name="Chen S.P."/>
            <person name="Lan S."/>
            <person name="Tsai W.C."/>
            <person name="Van de Peer Y."/>
            <person name="Liu Z.J."/>
        </authorList>
    </citation>
    <scope>NUCLEOTIDE SEQUENCE [LARGE SCALE GENOMIC DNA]</scope>
    <source>
        <strain evidence="9">Lor288</strain>
    </source>
</reference>
<keyword evidence="7" id="KW-0862">Zinc</keyword>
<accession>A0ABR2M3F4</accession>
<evidence type="ECO:0000256" key="3">
    <source>
        <dbReference type="ARBA" id="ARBA00022679"/>
    </source>
</evidence>
<evidence type="ECO:0000313" key="10">
    <source>
        <dbReference type="Proteomes" id="UP001412067"/>
    </source>
</evidence>
<dbReference type="PANTHER" id="PTHR46463">
    <property type="entry name" value="ZINC FINGER, RING/FYVE/PHD-TYPE"/>
    <property type="match status" value="1"/>
</dbReference>
<dbReference type="EMBL" id="JBBWWR010000012">
    <property type="protein sequence ID" value="KAK8958447.1"/>
    <property type="molecule type" value="Genomic_DNA"/>
</dbReference>
<evidence type="ECO:0000256" key="2">
    <source>
        <dbReference type="ARBA" id="ARBA00012483"/>
    </source>
</evidence>